<dbReference type="EMBL" id="JAMYRI010000012">
    <property type="protein sequence ID" value="MER9286297.1"/>
    <property type="molecule type" value="Genomic_DNA"/>
</dbReference>
<evidence type="ECO:0000313" key="1">
    <source>
        <dbReference type="EMBL" id="MER9286297.1"/>
    </source>
</evidence>
<keyword evidence="2" id="KW-1185">Reference proteome</keyword>
<accession>A0ACC6T2Y5</accession>
<evidence type="ECO:0000313" key="2">
    <source>
        <dbReference type="Proteomes" id="UP001480082"/>
    </source>
</evidence>
<name>A0ACC6T2Y5_9HYPH</name>
<dbReference type="Proteomes" id="UP001480082">
    <property type="component" value="Unassembled WGS sequence"/>
</dbReference>
<gene>
    <name evidence="1" type="ORF">NKI81_20420</name>
</gene>
<proteinExistence type="predicted"/>
<reference evidence="1 2" key="1">
    <citation type="journal article" date="2024" name="Proc. Natl. Acad. Sci. U.S.A.">
        <title>The evolutionary genomics of adaptation to stress in wild rhizobium bacteria.</title>
        <authorList>
            <person name="Kehlet-Delgado H."/>
            <person name="Montoya A.P."/>
            <person name="Jensen K.T."/>
            <person name="Wendlandt C.E."/>
            <person name="Dexheimer C."/>
            <person name="Roberts M."/>
            <person name="Torres Martinez L."/>
            <person name="Friesen M.L."/>
            <person name="Griffitts J.S."/>
            <person name="Porter S.S."/>
        </authorList>
    </citation>
    <scope>NUCLEOTIDE SEQUENCE [LARGE SCALE GENOMIC DNA]</scope>
    <source>
        <strain evidence="1 2">M0468</strain>
    </source>
</reference>
<organism evidence="1 2">
    <name type="scientific">Mesorhizobium australicum</name>
    <dbReference type="NCBI Taxonomy" id="536018"/>
    <lineage>
        <taxon>Bacteria</taxon>
        <taxon>Pseudomonadati</taxon>
        <taxon>Pseudomonadota</taxon>
        <taxon>Alphaproteobacteria</taxon>
        <taxon>Hyphomicrobiales</taxon>
        <taxon>Phyllobacteriaceae</taxon>
        <taxon>Mesorhizobium</taxon>
    </lineage>
</organism>
<comment type="caution">
    <text evidence="1">The sequence shown here is derived from an EMBL/GenBank/DDBJ whole genome shotgun (WGS) entry which is preliminary data.</text>
</comment>
<sequence>MYQLQSLRLALRKSFTLLQKFHRKPSGHGRHAYAALHNLHDSPILPDVEDQSGA</sequence>
<protein>
    <submittedName>
        <fullName evidence="1">Uncharacterized protein</fullName>
    </submittedName>
</protein>